<dbReference type="GO" id="GO:0005524">
    <property type="term" value="F:ATP binding"/>
    <property type="evidence" value="ECO:0007669"/>
    <property type="project" value="UniProtKB-UniRule"/>
</dbReference>
<comment type="subcellular location">
    <subcellularLocation>
        <location evidence="7">Cytoplasm</location>
    </subcellularLocation>
</comment>
<comment type="caution">
    <text evidence="7">Lacks conserved residue(s) required for the propagation of feature annotation.</text>
</comment>
<evidence type="ECO:0000256" key="5">
    <source>
        <dbReference type="ARBA" id="ARBA00022840"/>
    </source>
</evidence>
<comment type="catalytic activity">
    <reaction evidence="7">
        <text>shikimate + ATP = 3-phosphoshikimate + ADP + H(+)</text>
        <dbReference type="Rhea" id="RHEA:13121"/>
        <dbReference type="ChEBI" id="CHEBI:15378"/>
        <dbReference type="ChEBI" id="CHEBI:30616"/>
        <dbReference type="ChEBI" id="CHEBI:36208"/>
        <dbReference type="ChEBI" id="CHEBI:145989"/>
        <dbReference type="ChEBI" id="CHEBI:456216"/>
        <dbReference type="EC" id="2.7.1.71"/>
    </reaction>
</comment>
<feature type="binding site" evidence="7">
    <location>
        <position position="14"/>
    </location>
    <ligand>
        <name>Mg(2+)</name>
        <dbReference type="ChEBI" id="CHEBI:18420"/>
    </ligand>
</feature>
<dbReference type="UniPathway" id="UPA00053">
    <property type="reaction ID" value="UER00088"/>
</dbReference>
<dbReference type="InterPro" id="IPR031322">
    <property type="entry name" value="Shikimate/glucono_kinase"/>
</dbReference>
<evidence type="ECO:0000313" key="8">
    <source>
        <dbReference type="EMBL" id="QDO94156.1"/>
    </source>
</evidence>
<feature type="binding site" evidence="7">
    <location>
        <position position="79"/>
    </location>
    <ligand>
        <name>substrate</name>
    </ligand>
</feature>
<dbReference type="Proteomes" id="UP000319209">
    <property type="component" value="Chromosome"/>
</dbReference>
<comment type="function">
    <text evidence="7">Catalyzes the specific phosphorylation of the 3-hydroxyl group of shikimic acid using ATP as a cosubstrate.</text>
</comment>
<dbReference type="SUPFAM" id="SSF52540">
    <property type="entry name" value="P-loop containing nucleoside triphosphate hydrolases"/>
    <property type="match status" value="1"/>
</dbReference>
<evidence type="ECO:0000256" key="6">
    <source>
        <dbReference type="ARBA" id="ARBA00023141"/>
    </source>
</evidence>
<feature type="binding site" evidence="7">
    <location>
        <position position="120"/>
    </location>
    <ligand>
        <name>ATP</name>
        <dbReference type="ChEBI" id="CHEBI:30616"/>
    </ligand>
</feature>
<comment type="similarity">
    <text evidence="7">Belongs to the shikimate kinase family.</text>
</comment>
<dbReference type="Gene3D" id="3.40.50.300">
    <property type="entry name" value="P-loop containing nucleotide triphosphate hydrolases"/>
    <property type="match status" value="1"/>
</dbReference>
<dbReference type="Pfam" id="PF01202">
    <property type="entry name" value="SKI"/>
    <property type="match status" value="1"/>
</dbReference>
<evidence type="ECO:0000256" key="2">
    <source>
        <dbReference type="ARBA" id="ARBA00022679"/>
    </source>
</evidence>
<dbReference type="CDD" id="cd00464">
    <property type="entry name" value="SK"/>
    <property type="match status" value="1"/>
</dbReference>
<reference evidence="8 9" key="1">
    <citation type="submission" date="2019-07" db="EMBL/GenBank/DDBJ databases">
        <title>Genome sequencing for Formosa sp. PS13.</title>
        <authorList>
            <person name="Park S.-J."/>
        </authorList>
    </citation>
    <scope>NUCLEOTIDE SEQUENCE [LARGE SCALE GENOMIC DNA]</scope>
    <source>
        <strain evidence="8 9">PS13</strain>
    </source>
</reference>
<keyword evidence="2 7" id="KW-0808">Transferase</keyword>
<keyword evidence="3 7" id="KW-0547">Nucleotide-binding</keyword>
<name>A0A516GRL4_9FLAO</name>
<accession>A0A516GRL4</accession>
<feature type="binding site" evidence="7">
    <location>
        <position position="143"/>
    </location>
    <ligand>
        <name>substrate</name>
    </ligand>
</feature>
<evidence type="ECO:0000256" key="1">
    <source>
        <dbReference type="ARBA" id="ARBA00022605"/>
    </source>
</evidence>
<dbReference type="PANTHER" id="PTHR21087:SF16">
    <property type="entry name" value="SHIKIMATE KINASE 1, CHLOROPLASTIC"/>
    <property type="match status" value="1"/>
</dbReference>
<feature type="binding site" evidence="7">
    <location>
        <begin position="10"/>
        <end position="15"/>
    </location>
    <ligand>
        <name>ATP</name>
        <dbReference type="ChEBI" id="CHEBI:30616"/>
    </ligand>
</feature>
<organism evidence="8 9">
    <name type="scientific">Formosa sediminum</name>
    <dbReference type="NCBI Taxonomy" id="2594004"/>
    <lineage>
        <taxon>Bacteria</taxon>
        <taxon>Pseudomonadati</taxon>
        <taxon>Bacteroidota</taxon>
        <taxon>Flavobacteriia</taxon>
        <taxon>Flavobacteriales</taxon>
        <taxon>Flavobacteriaceae</taxon>
        <taxon>Formosa</taxon>
    </lineage>
</organism>
<comment type="pathway">
    <text evidence="7">Metabolic intermediate biosynthesis; chorismate biosynthesis; chorismate from D-erythrose 4-phosphate and phosphoenolpyruvate: step 5/7.</text>
</comment>
<keyword evidence="6 7" id="KW-0057">Aromatic amino acid biosynthesis</keyword>
<dbReference type="InterPro" id="IPR027417">
    <property type="entry name" value="P-loop_NTPase"/>
</dbReference>
<dbReference type="OrthoDB" id="9800332at2"/>
<dbReference type="EC" id="2.7.1.71" evidence="7"/>
<keyword evidence="5 7" id="KW-0067">ATP-binding</keyword>
<dbReference type="AlphaFoldDB" id="A0A516GRL4"/>
<dbReference type="GO" id="GO:0009073">
    <property type="term" value="P:aromatic amino acid family biosynthetic process"/>
    <property type="evidence" value="ECO:0007669"/>
    <property type="project" value="UniProtKB-KW"/>
</dbReference>
<dbReference type="GO" id="GO:0009423">
    <property type="term" value="P:chorismate biosynthetic process"/>
    <property type="evidence" value="ECO:0007669"/>
    <property type="project" value="UniProtKB-UniRule"/>
</dbReference>
<evidence type="ECO:0000256" key="3">
    <source>
        <dbReference type="ARBA" id="ARBA00022741"/>
    </source>
</evidence>
<dbReference type="GO" id="GO:0004765">
    <property type="term" value="F:shikimate kinase activity"/>
    <property type="evidence" value="ECO:0007669"/>
    <property type="project" value="UniProtKB-UniRule"/>
</dbReference>
<keyword evidence="7" id="KW-0479">Metal-binding</keyword>
<dbReference type="GO" id="GO:0000287">
    <property type="term" value="F:magnesium ion binding"/>
    <property type="evidence" value="ECO:0007669"/>
    <property type="project" value="UniProtKB-UniRule"/>
</dbReference>
<keyword evidence="7" id="KW-0963">Cytoplasm</keyword>
<evidence type="ECO:0000313" key="9">
    <source>
        <dbReference type="Proteomes" id="UP000319209"/>
    </source>
</evidence>
<comment type="subunit">
    <text evidence="7">Monomer.</text>
</comment>
<dbReference type="GO" id="GO:0005829">
    <property type="term" value="C:cytosol"/>
    <property type="evidence" value="ECO:0007669"/>
    <property type="project" value="TreeGrafter"/>
</dbReference>
<dbReference type="KEGG" id="fop:FNB79_09255"/>
<sequence>MIIILIGYMGSGKSTLGKTLAKTLEYPFIDLDDYIEAQEEVTIPELFKTHGEVYFRKQEHIYLKALLTEQKNVVLALGGGTPCYANNMELIKQHANAKSFYFKAGIQELTQRLKHDKNNRPLLSRFNTDDELVEFIGKHLFERTVYYNQADVIISVDQTTETEVIAQLMPHLV</sequence>
<dbReference type="RefSeq" id="WP_143381043.1">
    <property type="nucleotide sequence ID" value="NZ_CP041637.1"/>
</dbReference>
<dbReference type="GO" id="GO:0008652">
    <property type="term" value="P:amino acid biosynthetic process"/>
    <property type="evidence" value="ECO:0007669"/>
    <property type="project" value="UniProtKB-KW"/>
</dbReference>
<keyword evidence="7" id="KW-0460">Magnesium</keyword>
<keyword evidence="9" id="KW-1185">Reference proteome</keyword>
<feature type="binding site" evidence="7">
    <location>
        <position position="56"/>
    </location>
    <ligand>
        <name>substrate</name>
    </ligand>
</feature>
<evidence type="ECO:0000256" key="4">
    <source>
        <dbReference type="ARBA" id="ARBA00022777"/>
    </source>
</evidence>
<gene>
    <name evidence="7" type="primary">aroK</name>
    <name evidence="8" type="ORF">FNB79_09255</name>
</gene>
<dbReference type="EMBL" id="CP041637">
    <property type="protein sequence ID" value="QDO94156.1"/>
    <property type="molecule type" value="Genomic_DNA"/>
</dbReference>
<dbReference type="InterPro" id="IPR000623">
    <property type="entry name" value="Shikimate_kinase/TSH1"/>
</dbReference>
<feature type="binding site" evidence="7">
    <location>
        <position position="32"/>
    </location>
    <ligand>
        <name>substrate</name>
    </ligand>
</feature>
<evidence type="ECO:0000256" key="7">
    <source>
        <dbReference type="HAMAP-Rule" id="MF_00109"/>
    </source>
</evidence>
<dbReference type="PRINTS" id="PR01100">
    <property type="entry name" value="SHIKIMTKNASE"/>
</dbReference>
<dbReference type="HAMAP" id="MF_00109">
    <property type="entry name" value="Shikimate_kinase"/>
    <property type="match status" value="1"/>
</dbReference>
<dbReference type="PANTHER" id="PTHR21087">
    <property type="entry name" value="SHIKIMATE KINASE"/>
    <property type="match status" value="1"/>
</dbReference>
<proteinExistence type="inferred from homology"/>
<protein>
    <recommendedName>
        <fullName evidence="7">Shikimate kinase</fullName>
        <shortName evidence="7">SK</shortName>
        <ecNumber evidence="7">2.7.1.71</ecNumber>
    </recommendedName>
</protein>
<keyword evidence="4 7" id="KW-0418">Kinase</keyword>
<keyword evidence="1 7" id="KW-0028">Amino-acid biosynthesis</keyword>
<comment type="cofactor">
    <cofactor evidence="7">
        <name>Mg(2+)</name>
        <dbReference type="ChEBI" id="CHEBI:18420"/>
    </cofactor>
    <text evidence="7">Binds 1 Mg(2+) ion per subunit.</text>
</comment>